<dbReference type="Gene3D" id="3.40.50.720">
    <property type="entry name" value="NAD(P)-binding Rossmann-like Domain"/>
    <property type="match status" value="1"/>
</dbReference>
<dbReference type="PANTHER" id="PTHR43162">
    <property type="match status" value="1"/>
</dbReference>
<sequence>MNIEINSVMKYTHVILGGTGHIGAALSTSLLQSQQKVMIIGHDPAKAAEWTVKGAAYEVADIRDTARLKELFGQAERLFVLNPNAAPDKDIDAVEREQIGSILNALEGTKLKKIVAASTYGAQPGDHIFDLGALYELEQGLAKLNIPLAVIRSAYYMSNFDQAIPAVREKGELTTLFPADFKLPMVAPADIGAFAAKLMLDDRTGLFFLEGPETYSNQDVAETFGKLLHKTVNVVTVPEAGWKDFMIKGGFSEKAAASFANMTKLTISQQSEIPTAQHGPTTLFHYLEKQLQVNDA</sequence>
<reference evidence="3" key="1">
    <citation type="submission" date="2016-10" db="EMBL/GenBank/DDBJ databases">
        <authorList>
            <person name="Varghese N."/>
            <person name="Submissions S."/>
        </authorList>
    </citation>
    <scope>NUCLEOTIDE SEQUENCE [LARGE SCALE GENOMIC DNA]</scope>
    <source>
        <strain evidence="3">Gh-67</strain>
    </source>
</reference>
<proteinExistence type="predicted"/>
<keyword evidence="3" id="KW-1185">Reference proteome</keyword>
<accession>A0A1G8MID1</accession>
<organism evidence="2 3">
    <name type="scientific">Mucilaginibacter gossypii</name>
    <dbReference type="NCBI Taxonomy" id="551996"/>
    <lineage>
        <taxon>Bacteria</taxon>
        <taxon>Pseudomonadati</taxon>
        <taxon>Bacteroidota</taxon>
        <taxon>Sphingobacteriia</taxon>
        <taxon>Sphingobacteriales</taxon>
        <taxon>Sphingobacteriaceae</taxon>
        <taxon>Mucilaginibacter</taxon>
    </lineage>
</organism>
<dbReference type="Gene3D" id="3.90.25.10">
    <property type="entry name" value="UDP-galactose 4-epimerase, domain 1"/>
    <property type="match status" value="1"/>
</dbReference>
<dbReference type="InterPro" id="IPR008030">
    <property type="entry name" value="NmrA-like"/>
</dbReference>
<dbReference type="PANTHER" id="PTHR43162:SF1">
    <property type="entry name" value="PRESTALK A DIFFERENTIATION PROTEIN A"/>
    <property type="match status" value="1"/>
</dbReference>
<dbReference type="InterPro" id="IPR036291">
    <property type="entry name" value="NAD(P)-bd_dom_sf"/>
</dbReference>
<gene>
    <name evidence="2" type="ORF">SAMN05192573_12731</name>
</gene>
<evidence type="ECO:0000259" key="1">
    <source>
        <dbReference type="Pfam" id="PF05368"/>
    </source>
</evidence>
<protein>
    <submittedName>
        <fullName evidence="2">Uncharacterized conserved protein YbjT, contains NAD(P)-binding and DUF2867 domains</fullName>
    </submittedName>
</protein>
<dbReference type="Proteomes" id="UP000199705">
    <property type="component" value="Unassembled WGS sequence"/>
</dbReference>
<evidence type="ECO:0000313" key="2">
    <source>
        <dbReference type="EMBL" id="SDI67607.1"/>
    </source>
</evidence>
<dbReference type="Pfam" id="PF05368">
    <property type="entry name" value="NmrA"/>
    <property type="match status" value="1"/>
</dbReference>
<feature type="domain" description="NmrA-like" evidence="1">
    <location>
        <begin position="12"/>
        <end position="265"/>
    </location>
</feature>
<dbReference type="STRING" id="551996.SAMN05192573_12731"/>
<evidence type="ECO:0000313" key="3">
    <source>
        <dbReference type="Proteomes" id="UP000199705"/>
    </source>
</evidence>
<dbReference type="EMBL" id="FNCG01000027">
    <property type="protein sequence ID" value="SDI67607.1"/>
    <property type="molecule type" value="Genomic_DNA"/>
</dbReference>
<dbReference type="InterPro" id="IPR051604">
    <property type="entry name" value="Ergot_Alk_Oxidoreductase"/>
</dbReference>
<dbReference type="SUPFAM" id="SSF51735">
    <property type="entry name" value="NAD(P)-binding Rossmann-fold domains"/>
    <property type="match status" value="1"/>
</dbReference>
<dbReference type="AlphaFoldDB" id="A0A1G8MID1"/>
<name>A0A1G8MID1_9SPHI</name>